<reference evidence="2" key="1">
    <citation type="submission" date="2020-01" db="EMBL/GenBank/DDBJ databases">
        <authorList>
            <person name="Mishra B."/>
        </authorList>
    </citation>
    <scope>NUCLEOTIDE SEQUENCE [LARGE SCALE GENOMIC DNA]</scope>
</reference>
<protein>
    <submittedName>
        <fullName evidence="2">Uncharacterized protein</fullName>
    </submittedName>
</protein>
<accession>A0A6D2I7Y4</accession>
<keyword evidence="3" id="KW-1185">Reference proteome</keyword>
<evidence type="ECO:0000313" key="3">
    <source>
        <dbReference type="Proteomes" id="UP000467841"/>
    </source>
</evidence>
<name>A0A6D2I7Y4_9BRAS</name>
<dbReference type="Proteomes" id="UP000467841">
    <property type="component" value="Unassembled WGS sequence"/>
</dbReference>
<evidence type="ECO:0000256" key="1">
    <source>
        <dbReference type="SAM" id="MobiDB-lite"/>
    </source>
</evidence>
<gene>
    <name evidence="2" type="ORF">MERR_LOCUS11912</name>
</gene>
<proteinExistence type="predicted"/>
<dbReference type="AlphaFoldDB" id="A0A6D2I7Y4"/>
<dbReference type="EMBL" id="CACVBM020000910">
    <property type="protein sequence ID" value="CAA7024677.1"/>
    <property type="molecule type" value="Genomic_DNA"/>
</dbReference>
<sequence length="100" mass="10684">MSTTNFKSGRTSNASSETNVFSNHGILSSSPSSGLAPSTLISADRTSGVRLKPHFDATGVKPVTTAKQKSGFLSIDDIRETNDALDVIFEVFRVEVYDGD</sequence>
<comment type="caution">
    <text evidence="2">The sequence shown here is derived from an EMBL/GenBank/DDBJ whole genome shotgun (WGS) entry which is preliminary data.</text>
</comment>
<evidence type="ECO:0000313" key="2">
    <source>
        <dbReference type="EMBL" id="CAA7024677.1"/>
    </source>
</evidence>
<feature type="compositionally biased region" description="Low complexity" evidence="1">
    <location>
        <begin position="27"/>
        <end position="38"/>
    </location>
</feature>
<organism evidence="2 3">
    <name type="scientific">Microthlaspi erraticum</name>
    <dbReference type="NCBI Taxonomy" id="1685480"/>
    <lineage>
        <taxon>Eukaryota</taxon>
        <taxon>Viridiplantae</taxon>
        <taxon>Streptophyta</taxon>
        <taxon>Embryophyta</taxon>
        <taxon>Tracheophyta</taxon>
        <taxon>Spermatophyta</taxon>
        <taxon>Magnoliopsida</taxon>
        <taxon>eudicotyledons</taxon>
        <taxon>Gunneridae</taxon>
        <taxon>Pentapetalae</taxon>
        <taxon>rosids</taxon>
        <taxon>malvids</taxon>
        <taxon>Brassicales</taxon>
        <taxon>Brassicaceae</taxon>
        <taxon>Coluteocarpeae</taxon>
        <taxon>Microthlaspi</taxon>
    </lineage>
</organism>
<feature type="region of interest" description="Disordered" evidence="1">
    <location>
        <begin position="1"/>
        <end position="39"/>
    </location>
</feature>
<feature type="compositionally biased region" description="Polar residues" evidence="1">
    <location>
        <begin position="1"/>
        <end position="26"/>
    </location>
</feature>